<proteinExistence type="predicted"/>
<evidence type="ECO:0000256" key="4">
    <source>
        <dbReference type="ARBA" id="ARBA00023136"/>
    </source>
</evidence>
<dbReference type="InterPro" id="IPR045238">
    <property type="entry name" value="Tim23-like"/>
</dbReference>
<dbReference type="EMBL" id="JABDTM020025662">
    <property type="protein sequence ID" value="KAH0812975.1"/>
    <property type="molecule type" value="Genomic_DNA"/>
</dbReference>
<reference evidence="6" key="2">
    <citation type="submission" date="2021-08" db="EMBL/GenBank/DDBJ databases">
        <authorList>
            <person name="Eriksson T."/>
        </authorList>
    </citation>
    <scope>NUCLEOTIDE SEQUENCE</scope>
    <source>
        <strain evidence="6">Stoneville</strain>
        <tissue evidence="6">Whole head</tissue>
    </source>
</reference>
<dbReference type="Pfam" id="PF02466">
    <property type="entry name" value="Tim17"/>
    <property type="match status" value="1"/>
</dbReference>
<evidence type="ECO:0000256" key="2">
    <source>
        <dbReference type="ARBA" id="ARBA00022692"/>
    </source>
</evidence>
<gene>
    <name evidence="6" type="ORF">GEV33_009811</name>
</gene>
<feature type="transmembrane region" description="Helical" evidence="5">
    <location>
        <begin position="270"/>
        <end position="292"/>
    </location>
</feature>
<protein>
    <recommendedName>
        <fullName evidence="8">Mitochondrial import inner membrane translocase subunit Tim23</fullName>
    </recommendedName>
</protein>
<dbReference type="GO" id="GO:0008320">
    <property type="term" value="F:protein transmembrane transporter activity"/>
    <property type="evidence" value="ECO:0007669"/>
    <property type="project" value="TreeGrafter"/>
</dbReference>
<evidence type="ECO:0000313" key="7">
    <source>
        <dbReference type="Proteomes" id="UP000719412"/>
    </source>
</evidence>
<sequence>MSALNDNDIYSQNYNSTSGALGAYKQFSSPYLNFDPSYLPQTQPEFIFLDGASKQRGRFELAFGQIGGSCMIGASVGGASGFYNGLKATTLAGQTGKLRRTQLLNHIMKQGSATANTCGSIAVIYSAFGVILSWIRGADDDLNTIVAATATGCLYKSTAGLKKCGLGGAVGLGASLLYSLWNSRDKLAHLRQLNPAKIGRMSQAVQEKRLLITYSICTVLGAVASITTGIAWGHWKLTLDQCVNGKNCSCILYGQYTPSKFLGGNNGACIWVTFGPLFYVLFCISMACFHGYRVLFSSRSVKTRTVMSKNEAGETVQIRAVQVDDTSPLPKAFWVTLSVLTAIFTVYALIHFAIFVGGFYRTCDQYKKRLEKQLAVQGSVLPVIHRRLSCQSVFDFMDYMEIDSGRGFRDGFIYTGADLIIGIVAAGFAWVLFAGAAFVNVQTARKTE</sequence>
<dbReference type="GO" id="GO:0005744">
    <property type="term" value="C:TIM23 mitochondrial import inner membrane translocase complex"/>
    <property type="evidence" value="ECO:0007669"/>
    <property type="project" value="TreeGrafter"/>
</dbReference>
<dbReference type="GO" id="GO:0030150">
    <property type="term" value="P:protein import into mitochondrial matrix"/>
    <property type="evidence" value="ECO:0007669"/>
    <property type="project" value="TreeGrafter"/>
</dbReference>
<keyword evidence="3 5" id="KW-1133">Transmembrane helix</keyword>
<feature type="transmembrane region" description="Helical" evidence="5">
    <location>
        <begin position="332"/>
        <end position="360"/>
    </location>
</feature>
<evidence type="ECO:0008006" key="8">
    <source>
        <dbReference type="Google" id="ProtNLM"/>
    </source>
</evidence>
<dbReference type="PANTHER" id="PTHR15371:SF0">
    <property type="entry name" value="SD19278P"/>
    <property type="match status" value="1"/>
</dbReference>
<evidence type="ECO:0000256" key="5">
    <source>
        <dbReference type="SAM" id="Phobius"/>
    </source>
</evidence>
<evidence type="ECO:0000256" key="1">
    <source>
        <dbReference type="ARBA" id="ARBA00004141"/>
    </source>
</evidence>
<evidence type="ECO:0000313" key="6">
    <source>
        <dbReference type="EMBL" id="KAH0812975.1"/>
    </source>
</evidence>
<dbReference type="PANTHER" id="PTHR15371">
    <property type="entry name" value="TIM23"/>
    <property type="match status" value="1"/>
</dbReference>
<feature type="transmembrane region" description="Helical" evidence="5">
    <location>
        <begin position="419"/>
        <end position="441"/>
    </location>
</feature>
<name>A0A8J6L9D5_TENMO</name>
<dbReference type="AlphaFoldDB" id="A0A8J6L9D5"/>
<feature type="transmembrane region" description="Helical" evidence="5">
    <location>
        <begin position="210"/>
        <end position="232"/>
    </location>
</feature>
<keyword evidence="2 5" id="KW-0812">Transmembrane</keyword>
<comment type="caution">
    <text evidence="6">The sequence shown here is derived from an EMBL/GenBank/DDBJ whole genome shotgun (WGS) entry which is preliminary data.</text>
</comment>
<dbReference type="Proteomes" id="UP000719412">
    <property type="component" value="Unassembled WGS sequence"/>
</dbReference>
<keyword evidence="4 5" id="KW-0472">Membrane</keyword>
<feature type="transmembrane region" description="Helical" evidence="5">
    <location>
        <begin position="113"/>
        <end position="135"/>
    </location>
</feature>
<reference evidence="6" key="1">
    <citation type="journal article" date="2020" name="J Insects Food Feed">
        <title>The yellow mealworm (Tenebrio molitor) genome: a resource for the emerging insects as food and feed industry.</title>
        <authorList>
            <person name="Eriksson T."/>
            <person name="Andere A."/>
            <person name="Kelstrup H."/>
            <person name="Emery V."/>
            <person name="Picard C."/>
        </authorList>
    </citation>
    <scope>NUCLEOTIDE SEQUENCE</scope>
    <source>
        <strain evidence="6">Stoneville</strain>
        <tissue evidence="6">Whole head</tissue>
    </source>
</reference>
<evidence type="ECO:0000256" key="3">
    <source>
        <dbReference type="ARBA" id="ARBA00022989"/>
    </source>
</evidence>
<keyword evidence="7" id="KW-1185">Reference proteome</keyword>
<organism evidence="6 7">
    <name type="scientific">Tenebrio molitor</name>
    <name type="common">Yellow mealworm beetle</name>
    <dbReference type="NCBI Taxonomy" id="7067"/>
    <lineage>
        <taxon>Eukaryota</taxon>
        <taxon>Metazoa</taxon>
        <taxon>Ecdysozoa</taxon>
        <taxon>Arthropoda</taxon>
        <taxon>Hexapoda</taxon>
        <taxon>Insecta</taxon>
        <taxon>Pterygota</taxon>
        <taxon>Neoptera</taxon>
        <taxon>Endopterygota</taxon>
        <taxon>Coleoptera</taxon>
        <taxon>Polyphaga</taxon>
        <taxon>Cucujiformia</taxon>
        <taxon>Tenebrionidae</taxon>
        <taxon>Tenebrio</taxon>
    </lineage>
</organism>
<comment type="subcellular location">
    <subcellularLocation>
        <location evidence="1">Membrane</location>
        <topology evidence="1">Multi-pass membrane protein</topology>
    </subcellularLocation>
</comment>
<accession>A0A8J6L9D5</accession>